<dbReference type="AlphaFoldDB" id="A0A3S2YVS2"/>
<evidence type="ECO:0000313" key="2">
    <source>
        <dbReference type="Proteomes" id="UP000283128"/>
    </source>
</evidence>
<dbReference type="OrthoDB" id="4544822at2"/>
<dbReference type="EMBL" id="RZYA01000015">
    <property type="protein sequence ID" value="RVU20498.1"/>
    <property type="molecule type" value="Genomic_DNA"/>
</dbReference>
<proteinExistence type="predicted"/>
<sequence length="1116" mass="122988">MKDERDRDGLERNQSRLLSRLLACACACAQAYFPEGRGGTTLTAAHYLLTGKYDTWAAFADLPLDDQRRLGRLVAHRANPLANDTAFRDYASTNFFERRVPGFRLQDGEEQVVGHHGLDPRTCADQLLAEMDDIRASAVTVSAIAKPGEYTHTLRVPMAGRQKAPVLAYYTFEEHQAPPRQPQPVQLHTAPELAEAVLKVPDFLQLNTELDEGKGSAFRTQTLTPFFKKMRTVRGEDIDDAVKLRAGPTTVLSAPTGSGKSVLLRSYAIWAVQEGHTVALVVDTNANALKLTHAIEQDLEEWGVRERLGADPSAVVLPLMSPNSLMREVDRAVKGSHDPDYIDWVFARIGYSCQLPACASVEEAVDTWVPGGEPCTKLTPVRPERGEPYRSMPAPKVCPFRQGCGKFRLARQASSARIIVTTHANLYGGRMHIPMEADDGTVDEKVSVEKFLMTCAQVVLIDELDAFQSAVMDRSGRGLTLAWGDRGHDRPLLEVDNQLVSAFGRLPGALEERTRSNVSECRRLAETYTMHLARGDLALSEQLPDEPHQKPRKQRGGRRWIVPQRWDGWLGRHLAAFLADDVSKVSPEPDPRDEAGAAVLMEAVYDSNIASHLLPAHVREFARLVRSITTPTDAAGVLENARGELFEALASWIPASKTRAAVIDRLVRRMFLVPLRGMLYSFVHDAPQLKLAGVPAAEEITQALGGYEKWRAIPHGPLGRLVFAFTEDHNPKLPHETKLCAAAFGGDPHRYITSLGQITALAHSGHPRAVLGLSATAYMPGAHRHHIHIRPEFIVPDEGSTVVIDARAIPDLAGEMIRISGLSGKKRREATRQLGMKLWSELSRELEDLAAQDLPGVQDAILLATTSYQSCRDLAEGMRAAGAPPGLIAVAVRPDADADTMTELEAEDRPWIEIAGDQLEDFGARPHARILIAPLKRAERSLNILTPGERRSRIGSIWLAVRPMSIVDDPDELLAHVGARALDDHRVSDKPWLELARSKKTSGQYFDELLSSERYFSALPRRAKKAIAAELIASTIQLVGRARRGGTPGRIRLVDYAFLDPKGNSDLPSLIRQLRADWARSGELDTMLTTNGEALRAFFTFADNHKVTADSLDTAC</sequence>
<dbReference type="SUPFAM" id="SSF52540">
    <property type="entry name" value="P-loop containing nucleoside triphosphate hydrolases"/>
    <property type="match status" value="1"/>
</dbReference>
<dbReference type="InterPro" id="IPR027417">
    <property type="entry name" value="P-loop_NTPase"/>
</dbReference>
<organism evidence="1 2">
    <name type="scientific">Streptomyces antnestii</name>
    <dbReference type="NCBI Taxonomy" id="2494256"/>
    <lineage>
        <taxon>Bacteria</taxon>
        <taxon>Bacillati</taxon>
        <taxon>Actinomycetota</taxon>
        <taxon>Actinomycetes</taxon>
        <taxon>Kitasatosporales</taxon>
        <taxon>Streptomycetaceae</taxon>
        <taxon>Streptomyces</taxon>
    </lineage>
</organism>
<name>A0A3S2YVS2_9ACTN</name>
<keyword evidence="2" id="KW-1185">Reference proteome</keyword>
<dbReference type="Proteomes" id="UP000283128">
    <property type="component" value="Unassembled WGS sequence"/>
</dbReference>
<protein>
    <submittedName>
        <fullName evidence="1">Uncharacterized protein</fullName>
    </submittedName>
</protein>
<reference evidence="1 2" key="1">
    <citation type="submission" date="2019-01" db="EMBL/GenBank/DDBJ databases">
        <title>Genome sequences of Streptomyces and Rhizobium isolates collected from root and soil.</title>
        <authorList>
            <person name="Chhettri S."/>
            <person name="Sevigny J.L."/>
            <person name="Sen A."/>
            <person name="Ennis N."/>
            <person name="Tisa L."/>
        </authorList>
    </citation>
    <scope>NUCLEOTIDE SEQUENCE [LARGE SCALE GENOMIC DNA]</scope>
    <source>
        <strain evidence="1 2">San01</strain>
    </source>
</reference>
<comment type="caution">
    <text evidence="1">The sequence shown here is derived from an EMBL/GenBank/DDBJ whole genome shotgun (WGS) entry which is preliminary data.</text>
</comment>
<evidence type="ECO:0000313" key="1">
    <source>
        <dbReference type="EMBL" id="RVU20498.1"/>
    </source>
</evidence>
<accession>A0A3S2YVS2</accession>
<dbReference type="RefSeq" id="WP_127831104.1">
    <property type="nucleotide sequence ID" value="NZ_RZYA01000015.1"/>
</dbReference>
<gene>
    <name evidence="1" type="ORF">EOT10_27955</name>
</gene>